<reference evidence="2" key="2">
    <citation type="journal article" date="2015" name="Fish Shellfish Immunol.">
        <title>Early steps in the European eel (Anguilla anguilla)-Vibrio vulnificus interaction in the gills: Role of the RtxA13 toxin.</title>
        <authorList>
            <person name="Callol A."/>
            <person name="Pajuelo D."/>
            <person name="Ebbesson L."/>
            <person name="Teles M."/>
            <person name="MacKenzie S."/>
            <person name="Amaro C."/>
        </authorList>
    </citation>
    <scope>NUCLEOTIDE SEQUENCE</scope>
</reference>
<organism evidence="2">
    <name type="scientific">Anguilla anguilla</name>
    <name type="common">European freshwater eel</name>
    <name type="synonym">Muraena anguilla</name>
    <dbReference type="NCBI Taxonomy" id="7936"/>
    <lineage>
        <taxon>Eukaryota</taxon>
        <taxon>Metazoa</taxon>
        <taxon>Chordata</taxon>
        <taxon>Craniata</taxon>
        <taxon>Vertebrata</taxon>
        <taxon>Euteleostomi</taxon>
        <taxon>Actinopterygii</taxon>
        <taxon>Neopterygii</taxon>
        <taxon>Teleostei</taxon>
        <taxon>Anguilliformes</taxon>
        <taxon>Anguillidae</taxon>
        <taxon>Anguilla</taxon>
    </lineage>
</organism>
<reference evidence="2" key="1">
    <citation type="submission" date="2014-11" db="EMBL/GenBank/DDBJ databases">
        <authorList>
            <person name="Amaro Gonzalez C."/>
        </authorList>
    </citation>
    <scope>NUCLEOTIDE SEQUENCE</scope>
</reference>
<evidence type="ECO:0000313" key="2">
    <source>
        <dbReference type="EMBL" id="JAH29713.1"/>
    </source>
</evidence>
<evidence type="ECO:0000256" key="1">
    <source>
        <dbReference type="SAM" id="MobiDB-lite"/>
    </source>
</evidence>
<protein>
    <submittedName>
        <fullName evidence="2">Uncharacterized protein</fullName>
    </submittedName>
</protein>
<feature type="region of interest" description="Disordered" evidence="1">
    <location>
        <begin position="1"/>
        <end position="21"/>
    </location>
</feature>
<dbReference type="EMBL" id="GBXM01078864">
    <property type="protein sequence ID" value="JAH29713.1"/>
    <property type="molecule type" value="Transcribed_RNA"/>
</dbReference>
<proteinExistence type="predicted"/>
<accession>A0A0E9RMW8</accession>
<sequence>MKKLDLGPATASLLGSSQDFA</sequence>
<dbReference type="AlphaFoldDB" id="A0A0E9RMW8"/>
<name>A0A0E9RMW8_ANGAN</name>